<comment type="subcellular location">
    <subcellularLocation>
        <location evidence="1">Endomembrane system</location>
    </subcellularLocation>
</comment>
<feature type="compositionally biased region" description="Basic and acidic residues" evidence="5">
    <location>
        <begin position="537"/>
        <end position="559"/>
    </location>
</feature>
<feature type="region of interest" description="Disordered" evidence="5">
    <location>
        <begin position="537"/>
        <end position="605"/>
    </location>
</feature>
<evidence type="ECO:0000256" key="1">
    <source>
        <dbReference type="ARBA" id="ARBA00004308"/>
    </source>
</evidence>
<comment type="caution">
    <text evidence="8">The sequence shown here is derived from an EMBL/GenBank/DDBJ whole genome shotgun (WGS) entry which is preliminary data.</text>
</comment>
<evidence type="ECO:0000256" key="5">
    <source>
        <dbReference type="SAM" id="MobiDB-lite"/>
    </source>
</evidence>
<reference evidence="8" key="1">
    <citation type="submission" date="2021-06" db="EMBL/GenBank/DDBJ databases">
        <authorList>
            <person name="Kallberg Y."/>
            <person name="Tangrot J."/>
            <person name="Rosling A."/>
        </authorList>
    </citation>
    <scope>NUCLEOTIDE SEQUENCE</scope>
    <source>
        <strain evidence="8">IA702</strain>
    </source>
</reference>
<feature type="compositionally biased region" description="Basic and acidic residues" evidence="5">
    <location>
        <begin position="155"/>
        <end position="177"/>
    </location>
</feature>
<dbReference type="GO" id="GO:0012505">
    <property type="term" value="C:endomembrane system"/>
    <property type="evidence" value="ECO:0007669"/>
    <property type="project" value="UniProtKB-SubCell"/>
</dbReference>
<dbReference type="PANTHER" id="PTHR12953:SF0">
    <property type="entry name" value="SUN DOMAIN-CONTAINING OSSIFICATION FACTOR"/>
    <property type="match status" value="1"/>
</dbReference>
<organism evidence="8 9">
    <name type="scientific">Paraglomus occultum</name>
    <dbReference type="NCBI Taxonomy" id="144539"/>
    <lineage>
        <taxon>Eukaryota</taxon>
        <taxon>Fungi</taxon>
        <taxon>Fungi incertae sedis</taxon>
        <taxon>Mucoromycota</taxon>
        <taxon>Glomeromycotina</taxon>
        <taxon>Glomeromycetes</taxon>
        <taxon>Paraglomerales</taxon>
        <taxon>Paraglomeraceae</taxon>
        <taxon>Paraglomus</taxon>
    </lineage>
</organism>
<dbReference type="AlphaFoldDB" id="A0A9N8VTP5"/>
<protein>
    <submittedName>
        <fullName evidence="8">3925_t:CDS:1</fullName>
    </submittedName>
</protein>
<feature type="compositionally biased region" description="Basic and acidic residues" evidence="5">
    <location>
        <begin position="273"/>
        <end position="284"/>
    </location>
</feature>
<dbReference type="SMART" id="SM01083">
    <property type="entry name" value="Cir_N"/>
    <property type="match status" value="1"/>
</dbReference>
<dbReference type="PROSITE" id="PS51469">
    <property type="entry name" value="SUN"/>
    <property type="match status" value="1"/>
</dbReference>
<evidence type="ECO:0000256" key="4">
    <source>
        <dbReference type="ARBA" id="ARBA00023136"/>
    </source>
</evidence>
<feature type="region of interest" description="Disordered" evidence="5">
    <location>
        <begin position="681"/>
        <end position="740"/>
    </location>
</feature>
<evidence type="ECO:0000313" key="9">
    <source>
        <dbReference type="Proteomes" id="UP000789572"/>
    </source>
</evidence>
<evidence type="ECO:0000256" key="2">
    <source>
        <dbReference type="ARBA" id="ARBA00022692"/>
    </source>
</evidence>
<dbReference type="GO" id="GO:0034975">
    <property type="term" value="P:protein folding in endoplasmic reticulum"/>
    <property type="evidence" value="ECO:0007669"/>
    <property type="project" value="TreeGrafter"/>
</dbReference>
<dbReference type="GO" id="GO:0016020">
    <property type="term" value="C:membrane"/>
    <property type="evidence" value="ECO:0007669"/>
    <property type="project" value="InterPro"/>
</dbReference>
<dbReference type="InterPro" id="IPR045120">
    <property type="entry name" value="Suco/Slp1-like"/>
</dbReference>
<feature type="transmembrane region" description="Helical" evidence="6">
    <location>
        <begin position="845"/>
        <end position="867"/>
    </location>
</feature>
<sequence>FDSYHVYNLKNREKVRRDEEKAQAEDEAKAERAIAAEREYRLNLLRQRAKQEPVENTQNAKENLDRQAEETSSQHVNLWAELEEKSNKITRTNPEYESEKKAKEDKWERNVTMYLDNVTKISLIREKDAKRPDASIYPDQSPWYNAKSTDVEIGPLDKDGEKRKAKTLRDEKTKTRQDPLLTISTSLSKRHKKSKYSSISSLPSSSKHSQSSPSSSQPLSTIEKLRQERLERENQERLRTERLLSQISGHSKSADPEESDLPRGNLPITNDASKNENQESSERRLRTKDRKNKAQQKELVDDTLDGEEEEYVMSHYDKPLKDIPPPLPSSSYSSPSSHASDLSNLKERFNYASHVCASMILNTNRGAKFAHAILTESKDQYMLNECDSEKFVVVELCNDILIDTIVLANFEFFSSTFKHIKIYANNEHPPRKERPWRLLGEYKAENTRELQVFKVKDPLLWARYIRIDFVSHYGRQFFCPVSLLRVHGVTMFEDYKRQEEQSSTPPPSDITAKINRTDDDDDFIDYLKTEEATLEMIDKKLSGESEGKGGEGEKSERRNGGNGKNEGSSPGNDLGSEDDRKKSGNELRGEIDRETNSGERNLHGDDDPNLLHPLFGFDSLSTLQCPRLHDEKGIFSYPLCKITDDPYYFVSFFDNARRMIDYQHTCLKDQCGLYEENCGNTRSTGNSAVTTPSASPSTPSPSLSTPLSSSSPSSLPQISPSSHQPPSQEVASPRIQKEDSDTQSVYQKFLKRFSDLELNALAAKKSMESQSKMLKDVLNKIQTQQFQILGFMTELNHNVTGLEYSTRETKAALARVENTISEHAREIRLLSKQVELYAEISTLEYVVIVWLIILTLVMVAVLCNYYISQKFLDTVHGVYRMIINAMKVSVMRWES</sequence>
<gene>
    <name evidence="8" type="ORF">POCULU_LOCUS801</name>
</gene>
<feature type="region of interest" description="Disordered" evidence="5">
    <location>
        <begin position="496"/>
        <end position="516"/>
    </location>
</feature>
<evidence type="ECO:0000259" key="7">
    <source>
        <dbReference type="PROSITE" id="PS51469"/>
    </source>
</evidence>
<feature type="region of interest" description="Disordered" evidence="5">
    <location>
        <begin position="48"/>
        <end position="74"/>
    </location>
</feature>
<proteinExistence type="predicted"/>
<feature type="compositionally biased region" description="Low complexity" evidence="5">
    <location>
        <begin position="691"/>
        <end position="728"/>
    </location>
</feature>
<feature type="compositionally biased region" description="Low complexity" evidence="5">
    <location>
        <begin position="196"/>
        <end position="220"/>
    </location>
</feature>
<keyword evidence="9" id="KW-1185">Reference proteome</keyword>
<dbReference type="OrthoDB" id="266334at2759"/>
<dbReference type="Proteomes" id="UP000789572">
    <property type="component" value="Unassembled WGS sequence"/>
</dbReference>
<keyword evidence="4 6" id="KW-0472">Membrane</keyword>
<name>A0A9N8VTP5_9GLOM</name>
<keyword evidence="3 6" id="KW-1133">Transmembrane helix</keyword>
<dbReference type="InterPro" id="IPR019339">
    <property type="entry name" value="CIR_N_dom"/>
</dbReference>
<dbReference type="GO" id="GO:0005737">
    <property type="term" value="C:cytoplasm"/>
    <property type="evidence" value="ECO:0007669"/>
    <property type="project" value="TreeGrafter"/>
</dbReference>
<dbReference type="PANTHER" id="PTHR12953">
    <property type="entry name" value="MEMBRANE PROTEIN CH1 RELATED"/>
    <property type="match status" value="1"/>
</dbReference>
<dbReference type="Pfam" id="PF07738">
    <property type="entry name" value="Sad1_UNC"/>
    <property type="match status" value="1"/>
</dbReference>
<dbReference type="Pfam" id="PF10197">
    <property type="entry name" value="Cir_N"/>
    <property type="match status" value="1"/>
</dbReference>
<feature type="compositionally biased region" description="Basic residues" evidence="5">
    <location>
        <begin position="285"/>
        <end position="294"/>
    </location>
</feature>
<evidence type="ECO:0000313" key="8">
    <source>
        <dbReference type="EMBL" id="CAG8466010.1"/>
    </source>
</evidence>
<feature type="domain" description="SUN" evidence="7">
    <location>
        <begin position="320"/>
        <end position="491"/>
    </location>
</feature>
<dbReference type="EMBL" id="CAJVPJ010000048">
    <property type="protein sequence ID" value="CAG8466010.1"/>
    <property type="molecule type" value="Genomic_DNA"/>
</dbReference>
<dbReference type="Gene3D" id="2.60.120.260">
    <property type="entry name" value="Galactose-binding domain-like"/>
    <property type="match status" value="1"/>
</dbReference>
<feature type="compositionally biased region" description="Basic and acidic residues" evidence="5">
    <location>
        <begin position="223"/>
        <end position="242"/>
    </location>
</feature>
<feature type="compositionally biased region" description="Low complexity" evidence="5">
    <location>
        <begin position="329"/>
        <end position="339"/>
    </location>
</feature>
<feature type="non-terminal residue" evidence="8">
    <location>
        <position position="1"/>
    </location>
</feature>
<feature type="compositionally biased region" description="Acidic residues" evidence="5">
    <location>
        <begin position="301"/>
        <end position="311"/>
    </location>
</feature>
<evidence type="ECO:0000256" key="6">
    <source>
        <dbReference type="SAM" id="Phobius"/>
    </source>
</evidence>
<accession>A0A9N8VTP5</accession>
<feature type="compositionally biased region" description="Polar residues" evidence="5">
    <location>
        <begin position="681"/>
        <end position="690"/>
    </location>
</feature>
<feature type="region of interest" description="Disordered" evidence="5">
    <location>
        <begin position="128"/>
        <end position="339"/>
    </location>
</feature>
<evidence type="ECO:0000256" key="3">
    <source>
        <dbReference type="ARBA" id="ARBA00022989"/>
    </source>
</evidence>
<feature type="compositionally biased region" description="Basic and acidic residues" evidence="5">
    <location>
        <begin position="577"/>
        <end position="605"/>
    </location>
</feature>
<dbReference type="InterPro" id="IPR012919">
    <property type="entry name" value="SUN_dom"/>
</dbReference>
<keyword evidence="2 6" id="KW-0812">Transmembrane</keyword>